<proteinExistence type="predicted"/>
<evidence type="ECO:0000256" key="2">
    <source>
        <dbReference type="ARBA" id="ARBA00022490"/>
    </source>
</evidence>
<dbReference type="FunFam" id="2.130.10.10:FF:001472">
    <property type="entry name" value="WD_domain_-_G-beta_repeat_-_putative"/>
    <property type="match status" value="1"/>
</dbReference>
<sequence length="536" mass="58890">MSASCDFKSQVTGEVTIPSQWKKVATLQDAEAQTSKHKIKSHEVQTDVSCFRTLDQLDKGVSTERRPNQGSLEGLQYVYKGVPHDEKKLAAFLEACKDELLTILHRNARSSTFDHYSPHWSRNNTDLSVLYTLTSPLIKEGNLQALGVAWNAHGNMVAVAYGRIDTSGWCYNKGYVCVWNLARPDLMESGPHYTLEVETYAVSVAFHPTDPCMVAVGTYSGEVVVFPGLTESVPQQYSSVDSEVAHTEPVTVLQWVKNPQELRRDHRYILCSASQNGLIIHWSPANKLAKPVAAYRIQNSRHLPVGITALTYGGVQTDRGIHVPALDGVLLVGLENGEVGRVRIGLIPVDINSQMPCTIVPVDLDWLESHRGPLQSLSVSPFFRHLFLSSSSDGTARLYTDLERSPLLTLEPTAETKSYLYGGQFSPFRPSVVALVSRGSCLHVYDLQKDQFKPTFTVEASSDGAEILTVAFNPTAADWLATGNARGAVQVWRLPTELSQATESERAALRATQSTREDAGEGYGTAAVLDLFGLRA</sequence>
<keyword evidence="3" id="KW-0853">WD repeat</keyword>
<gene>
    <name evidence="5" type="ORF">JKF63_00667</name>
</gene>
<dbReference type="GO" id="GO:0005868">
    <property type="term" value="C:cytoplasmic dynein complex"/>
    <property type="evidence" value="ECO:0007669"/>
    <property type="project" value="TreeGrafter"/>
</dbReference>
<dbReference type="InterPro" id="IPR050687">
    <property type="entry name" value="Dynein_IC"/>
</dbReference>
<dbReference type="OrthoDB" id="445052at2759"/>
<dbReference type="PANTHER" id="PTHR12442">
    <property type="entry name" value="DYNEIN INTERMEDIATE CHAIN"/>
    <property type="match status" value="1"/>
</dbReference>
<reference evidence="5 6" key="1">
    <citation type="submission" date="2021-02" db="EMBL/GenBank/DDBJ databases">
        <title>Porcisia hertigi Genome sequencing and assembly.</title>
        <authorList>
            <person name="Almutairi H."/>
            <person name="Gatherer D."/>
        </authorList>
    </citation>
    <scope>NUCLEOTIDE SEQUENCE [LARGE SCALE GENOMIC DNA]</scope>
    <source>
        <strain evidence="5 6">C119</strain>
    </source>
</reference>
<dbReference type="PANTHER" id="PTHR12442:SF26">
    <property type="entry name" value="CYTOPLASMIC DYNEIN 2 INTERMEDIATE CHAIN 2"/>
    <property type="match status" value="1"/>
</dbReference>
<dbReference type="AlphaFoldDB" id="A0A836HQD8"/>
<dbReference type="SUPFAM" id="SSF50978">
    <property type="entry name" value="WD40 repeat-like"/>
    <property type="match status" value="1"/>
</dbReference>
<protein>
    <submittedName>
        <fullName evidence="5">Uncharacterized protein</fullName>
    </submittedName>
</protein>
<dbReference type="Proteomes" id="UP000674318">
    <property type="component" value="Unassembled WGS sequence"/>
</dbReference>
<dbReference type="InterPro" id="IPR001680">
    <property type="entry name" value="WD40_rpt"/>
</dbReference>
<dbReference type="RefSeq" id="XP_067752875.1">
    <property type="nucleotide sequence ID" value="XM_067896718.1"/>
</dbReference>
<evidence type="ECO:0000256" key="1">
    <source>
        <dbReference type="ARBA" id="ARBA00004496"/>
    </source>
</evidence>
<dbReference type="GO" id="GO:0045504">
    <property type="term" value="F:dynein heavy chain binding"/>
    <property type="evidence" value="ECO:0007669"/>
    <property type="project" value="TreeGrafter"/>
</dbReference>
<comment type="caution">
    <text evidence="5">The sequence shown here is derived from an EMBL/GenBank/DDBJ whole genome shotgun (WGS) entry which is preliminary data.</text>
</comment>
<keyword evidence="2" id="KW-0963">Cytoplasm</keyword>
<dbReference type="Gene3D" id="2.130.10.10">
    <property type="entry name" value="YVTN repeat-like/Quinoprotein amine dehydrogenase"/>
    <property type="match status" value="2"/>
</dbReference>
<dbReference type="GO" id="GO:0045503">
    <property type="term" value="F:dynein light chain binding"/>
    <property type="evidence" value="ECO:0007669"/>
    <property type="project" value="TreeGrafter"/>
</dbReference>
<evidence type="ECO:0000313" key="5">
    <source>
        <dbReference type="EMBL" id="KAG5490547.1"/>
    </source>
</evidence>
<dbReference type="Pfam" id="PF00400">
    <property type="entry name" value="WD40"/>
    <property type="match status" value="1"/>
</dbReference>
<dbReference type="EMBL" id="JAFJZO010000036">
    <property type="protein sequence ID" value="KAG5490547.1"/>
    <property type="molecule type" value="Genomic_DNA"/>
</dbReference>
<comment type="subcellular location">
    <subcellularLocation>
        <location evidence="1">Cytoplasm</location>
    </subcellularLocation>
</comment>
<dbReference type="InterPro" id="IPR036322">
    <property type="entry name" value="WD40_repeat_dom_sf"/>
</dbReference>
<dbReference type="SMART" id="SM00320">
    <property type="entry name" value="WD40"/>
    <property type="match status" value="5"/>
</dbReference>
<keyword evidence="4" id="KW-0677">Repeat</keyword>
<dbReference type="GO" id="GO:0097014">
    <property type="term" value="C:ciliary plasm"/>
    <property type="evidence" value="ECO:0007669"/>
    <property type="project" value="TreeGrafter"/>
</dbReference>
<dbReference type="InterPro" id="IPR015943">
    <property type="entry name" value="WD40/YVTN_repeat-like_dom_sf"/>
</dbReference>
<organism evidence="5 6">
    <name type="scientific">Porcisia hertigi</name>
    <dbReference type="NCBI Taxonomy" id="2761500"/>
    <lineage>
        <taxon>Eukaryota</taxon>
        <taxon>Discoba</taxon>
        <taxon>Euglenozoa</taxon>
        <taxon>Kinetoplastea</taxon>
        <taxon>Metakinetoplastina</taxon>
        <taxon>Trypanosomatida</taxon>
        <taxon>Trypanosomatidae</taxon>
        <taxon>Leishmaniinae</taxon>
        <taxon>Porcisia</taxon>
    </lineage>
</organism>
<accession>A0A836HQD8</accession>
<evidence type="ECO:0000256" key="3">
    <source>
        <dbReference type="ARBA" id="ARBA00022574"/>
    </source>
</evidence>
<keyword evidence="6" id="KW-1185">Reference proteome</keyword>
<dbReference type="GeneID" id="94286795"/>
<dbReference type="KEGG" id="phet:94286795"/>
<dbReference type="GO" id="GO:0042073">
    <property type="term" value="P:intraciliary transport"/>
    <property type="evidence" value="ECO:0007669"/>
    <property type="project" value="TreeGrafter"/>
</dbReference>
<evidence type="ECO:0000313" key="6">
    <source>
        <dbReference type="Proteomes" id="UP000674318"/>
    </source>
</evidence>
<name>A0A836HQD8_9TRYP</name>
<evidence type="ECO:0000256" key="4">
    <source>
        <dbReference type="ARBA" id="ARBA00022737"/>
    </source>
</evidence>